<keyword evidence="3" id="KW-1185">Reference proteome</keyword>
<evidence type="ECO:0000313" key="2">
    <source>
        <dbReference type="EMBL" id="PWN06159.1"/>
    </source>
</evidence>
<keyword evidence="1" id="KW-0472">Membrane</keyword>
<feature type="transmembrane region" description="Helical" evidence="1">
    <location>
        <begin position="185"/>
        <end position="207"/>
    </location>
</feature>
<comment type="caution">
    <text evidence="2">The sequence shown here is derived from an EMBL/GenBank/DDBJ whole genome shotgun (WGS) entry which is preliminary data.</text>
</comment>
<protein>
    <submittedName>
        <fullName evidence="2">Uncharacterized protein</fullName>
    </submittedName>
</protein>
<keyword evidence="1" id="KW-1133">Transmembrane helix</keyword>
<keyword evidence="1" id="KW-0812">Transmembrane</keyword>
<dbReference type="AlphaFoldDB" id="A0A316TS68"/>
<accession>A0A316TS68</accession>
<organism evidence="2 3">
    <name type="scientific">Rhodohalobacter mucosus</name>
    <dbReference type="NCBI Taxonomy" id="2079485"/>
    <lineage>
        <taxon>Bacteria</taxon>
        <taxon>Pseudomonadati</taxon>
        <taxon>Balneolota</taxon>
        <taxon>Balneolia</taxon>
        <taxon>Balneolales</taxon>
        <taxon>Balneolaceae</taxon>
        <taxon>Rhodohalobacter</taxon>
    </lineage>
</organism>
<feature type="transmembrane region" description="Helical" evidence="1">
    <location>
        <begin position="34"/>
        <end position="62"/>
    </location>
</feature>
<sequence>MNYILFFSVMNMILLSRLYLTLRDEGTTDVRSRVIMALIPFPVLIFFELNTGFLLLFMYLALSPWLTGLLERDARNLNRNRFILLLIHTAIIALLTSRLYNLNPVSWIYGFENYLIEMFTPGGEGEHQDTDWLAIQAVLFGFLIILNEANIMVRLMLTRLGLSPVGNKGQVINEQEYRTGRVIGFLERIFVFIFILLQQYAAVGFILAAKGIVRYPDFGNRTFAEYILIGTLLSALFATMFAFLAQAFF</sequence>
<proteinExistence type="predicted"/>
<feature type="transmembrane region" description="Helical" evidence="1">
    <location>
        <begin position="82"/>
        <end position="100"/>
    </location>
</feature>
<dbReference type="RefSeq" id="WP_109646952.1">
    <property type="nucleotide sequence ID" value="NZ_QGGB01000007.1"/>
</dbReference>
<reference evidence="2 3" key="1">
    <citation type="submission" date="2018-05" db="EMBL/GenBank/DDBJ databases">
        <title>Rhodohalobacter halophilus gen. nov., sp. nov., a moderately halophilic member of the family Balneolaceae.</title>
        <authorList>
            <person name="Liu Z.-W."/>
        </authorList>
    </citation>
    <scope>NUCLEOTIDE SEQUENCE [LARGE SCALE GENOMIC DNA]</scope>
    <source>
        <strain evidence="2 3">8A47</strain>
    </source>
</reference>
<feature type="transmembrane region" description="Helical" evidence="1">
    <location>
        <begin position="132"/>
        <end position="153"/>
    </location>
</feature>
<feature type="transmembrane region" description="Helical" evidence="1">
    <location>
        <begin position="5"/>
        <end position="22"/>
    </location>
</feature>
<dbReference type="OrthoDB" id="8536716at2"/>
<name>A0A316TS68_9BACT</name>
<evidence type="ECO:0000256" key="1">
    <source>
        <dbReference type="SAM" id="Phobius"/>
    </source>
</evidence>
<evidence type="ECO:0000313" key="3">
    <source>
        <dbReference type="Proteomes" id="UP000245533"/>
    </source>
</evidence>
<dbReference type="EMBL" id="QGGB01000007">
    <property type="protein sequence ID" value="PWN06159.1"/>
    <property type="molecule type" value="Genomic_DNA"/>
</dbReference>
<feature type="transmembrane region" description="Helical" evidence="1">
    <location>
        <begin position="227"/>
        <end position="248"/>
    </location>
</feature>
<gene>
    <name evidence="2" type="ORF">DDZ15_09960</name>
</gene>
<dbReference type="Proteomes" id="UP000245533">
    <property type="component" value="Unassembled WGS sequence"/>
</dbReference>